<name>A0A196SMF3_BLAHN</name>
<dbReference type="InterPro" id="IPR046433">
    <property type="entry name" value="ActCoA_hydro"/>
</dbReference>
<proteinExistence type="inferred from homology"/>
<dbReference type="InterPro" id="IPR026888">
    <property type="entry name" value="AcetylCoA_hyd_C"/>
</dbReference>
<reference evidence="8 9" key="1">
    <citation type="submission" date="2016-05" db="EMBL/GenBank/DDBJ databases">
        <title>Nuclear genome of Blastocystis sp. subtype 1 NandII.</title>
        <authorList>
            <person name="Gentekaki E."/>
            <person name="Curtis B."/>
            <person name="Stairs C."/>
            <person name="Eme L."/>
            <person name="Herman E."/>
            <person name="Klimes V."/>
            <person name="Arias M.C."/>
            <person name="Elias M."/>
            <person name="Hilliou F."/>
            <person name="Klute M."/>
            <person name="Malik S.-B."/>
            <person name="Pightling A."/>
            <person name="Rachubinski R."/>
            <person name="Salas D."/>
            <person name="Schlacht A."/>
            <person name="Suga H."/>
            <person name="Archibald J."/>
            <person name="Ball S.G."/>
            <person name="Clark G."/>
            <person name="Dacks J."/>
            <person name="Van Der Giezen M."/>
            <person name="Tsaousis A."/>
            <person name="Roger A."/>
        </authorList>
    </citation>
    <scope>NUCLEOTIDE SEQUENCE [LARGE SCALE GENOMIC DNA]</scope>
    <source>
        <strain evidence="9">ATCC 50177 / NandII</strain>
    </source>
</reference>
<dbReference type="PANTHER" id="PTHR43609:SF1">
    <property type="entry name" value="ACETYL-COA HYDROLASE"/>
    <property type="match status" value="1"/>
</dbReference>
<dbReference type="GO" id="GO:0006083">
    <property type="term" value="P:acetate metabolic process"/>
    <property type="evidence" value="ECO:0007669"/>
    <property type="project" value="InterPro"/>
</dbReference>
<evidence type="ECO:0000256" key="5">
    <source>
        <dbReference type="ARBA" id="ARBA00029672"/>
    </source>
</evidence>
<dbReference type="GO" id="GO:0003986">
    <property type="term" value="F:acetyl-CoA hydrolase activity"/>
    <property type="evidence" value="ECO:0007669"/>
    <property type="project" value="UniProtKB-EC"/>
</dbReference>
<dbReference type="EC" id="3.1.2.1" evidence="3"/>
<protein>
    <recommendedName>
        <fullName evidence="4">Acetyl-CoA hydrolase</fullName>
        <ecNumber evidence="3">3.1.2.1</ecNumber>
    </recommendedName>
    <alternativeName>
        <fullName evidence="5">Acetyl-CoA deacylase</fullName>
    </alternativeName>
</protein>
<comment type="caution">
    <text evidence="8">The sequence shown here is derived from an EMBL/GenBank/DDBJ whole genome shotgun (WGS) entry which is preliminary data.</text>
</comment>
<gene>
    <name evidence="8" type="ORF">AV274_0860</name>
</gene>
<evidence type="ECO:0000256" key="3">
    <source>
        <dbReference type="ARBA" id="ARBA00011920"/>
    </source>
</evidence>
<dbReference type="Gene3D" id="3.30.750.70">
    <property type="entry name" value="4-hydroxybutyrate coenzyme like domains"/>
    <property type="match status" value="1"/>
</dbReference>
<dbReference type="Pfam" id="PF13336">
    <property type="entry name" value="AcetylCoA_hyd_C"/>
    <property type="match status" value="1"/>
</dbReference>
<dbReference type="Gene3D" id="3.40.1080.10">
    <property type="entry name" value="Glutaconate Coenzyme A-transferase"/>
    <property type="match status" value="1"/>
</dbReference>
<feature type="domain" description="Acetyl-CoA hydrolase/transferase N-terminal" evidence="6">
    <location>
        <begin position="13"/>
        <end position="229"/>
    </location>
</feature>
<dbReference type="FunFam" id="3.30.750.70:FF:000002">
    <property type="entry name" value="Acetyl-CoA hydrolase Ach1"/>
    <property type="match status" value="1"/>
</dbReference>
<dbReference type="OrthoDB" id="10250396at2759"/>
<dbReference type="Proteomes" id="UP000078348">
    <property type="component" value="Unassembled WGS sequence"/>
</dbReference>
<accession>A0A196SMF3</accession>
<dbReference type="PANTHER" id="PTHR43609">
    <property type="entry name" value="ACETYL-COA HYDROLASE"/>
    <property type="match status" value="1"/>
</dbReference>
<sequence>MSATLASRCARKSLLSKVMTPSEAAHKFFETGMTVGFSGFTPAGYPKVVPIALADRVEKEGVKLQFELFAGSSIGVEIEDRWAKLGMESRRWPFQSGKIASRGINTGKIEMGDIHLSAFAQNLAWGFFTKDHTTNPGKLDIAIVEATAITEDGGLVLGTGVGITPEILALADKIIIEVNTSLPVLRGIHDIVPDLHPPYRLPFLISRVDDRIGSDLATFDENKVVAVVESNLSDNGCGFSAVDEDSKMIAGHIMDFLANEVKQGRLPENLLPLQSGLGNIANAVIGGLATSQFEHLHMWCGMIQDAVLDLFDAGKLDYASAVSLSFSPEGFKRFYSKLDFYKKHVVLRPEAIANFSEIVRRLGVIAMNTPVEVDMYAHANSSLIGGTKMINGLGGSGDFLRNAYLSIMHTPSTRKSKTDPTGISCIVPMAAHIDHTEHDLDVIVTEQGLADLRGLSPRQRAQCIIKNCAHPDYKDQLMEYYKMAEKKCLAAGAGHEPQILALAHKMHVNLEENGTMKLKSW</sequence>
<dbReference type="InterPro" id="IPR038460">
    <property type="entry name" value="AcetylCoA_hyd_C_sf"/>
</dbReference>
<dbReference type="SUPFAM" id="SSF100950">
    <property type="entry name" value="NagB/RpiA/CoA transferase-like"/>
    <property type="match status" value="2"/>
</dbReference>
<evidence type="ECO:0000259" key="7">
    <source>
        <dbReference type="Pfam" id="PF13336"/>
    </source>
</evidence>
<organism evidence="8 9">
    <name type="scientific">Blastocystis sp. subtype 1 (strain ATCC 50177 / NandII)</name>
    <dbReference type="NCBI Taxonomy" id="478820"/>
    <lineage>
        <taxon>Eukaryota</taxon>
        <taxon>Sar</taxon>
        <taxon>Stramenopiles</taxon>
        <taxon>Bigyra</taxon>
        <taxon>Opalozoa</taxon>
        <taxon>Opalinata</taxon>
        <taxon>Blastocystidae</taxon>
        <taxon>Blastocystis</taxon>
    </lineage>
</organism>
<evidence type="ECO:0000256" key="4">
    <source>
        <dbReference type="ARBA" id="ARBA00017958"/>
    </source>
</evidence>
<dbReference type="GO" id="GO:0008775">
    <property type="term" value="F:acetate CoA-transferase activity"/>
    <property type="evidence" value="ECO:0007669"/>
    <property type="project" value="InterPro"/>
</dbReference>
<comment type="similarity">
    <text evidence="2">Belongs to the acetyl-CoA hydrolase/transferase family.</text>
</comment>
<evidence type="ECO:0000256" key="2">
    <source>
        <dbReference type="ARBA" id="ARBA00009632"/>
    </source>
</evidence>
<dbReference type="STRING" id="478820.A0A196SMF3"/>
<dbReference type="AlphaFoldDB" id="A0A196SMF3"/>
<dbReference type="Gene3D" id="3.40.1080.20">
    <property type="entry name" value="Acetyl-CoA hydrolase/transferase C-terminal domain"/>
    <property type="match status" value="1"/>
</dbReference>
<keyword evidence="9" id="KW-1185">Reference proteome</keyword>
<dbReference type="EMBL" id="LXWW01000032">
    <property type="protein sequence ID" value="OAO17397.1"/>
    <property type="molecule type" value="Genomic_DNA"/>
</dbReference>
<feature type="domain" description="Acetyl-CoA hydrolase/transferase C-terminal" evidence="7">
    <location>
        <begin position="330"/>
        <end position="480"/>
    </location>
</feature>
<dbReference type="FunFam" id="3.40.1080.20:FF:000001">
    <property type="entry name" value="Acetyl-CoA hydrolase Ach1"/>
    <property type="match status" value="1"/>
</dbReference>
<evidence type="ECO:0000256" key="1">
    <source>
        <dbReference type="ARBA" id="ARBA00001831"/>
    </source>
</evidence>
<evidence type="ECO:0000313" key="8">
    <source>
        <dbReference type="EMBL" id="OAO17397.1"/>
    </source>
</evidence>
<evidence type="ECO:0000313" key="9">
    <source>
        <dbReference type="Proteomes" id="UP000078348"/>
    </source>
</evidence>
<dbReference type="InterPro" id="IPR037171">
    <property type="entry name" value="NagB/RpiA_transferase-like"/>
</dbReference>
<dbReference type="Pfam" id="PF02550">
    <property type="entry name" value="AcetylCoA_hydro"/>
    <property type="match status" value="1"/>
</dbReference>
<dbReference type="InterPro" id="IPR003702">
    <property type="entry name" value="ActCoA_hydro_N"/>
</dbReference>
<comment type="catalytic activity">
    <reaction evidence="1">
        <text>acetyl-CoA + H2O = acetate + CoA + H(+)</text>
        <dbReference type="Rhea" id="RHEA:20289"/>
        <dbReference type="ChEBI" id="CHEBI:15377"/>
        <dbReference type="ChEBI" id="CHEBI:15378"/>
        <dbReference type="ChEBI" id="CHEBI:30089"/>
        <dbReference type="ChEBI" id="CHEBI:57287"/>
        <dbReference type="ChEBI" id="CHEBI:57288"/>
        <dbReference type="EC" id="3.1.2.1"/>
    </reaction>
</comment>
<evidence type="ECO:0000259" key="6">
    <source>
        <dbReference type="Pfam" id="PF02550"/>
    </source>
</evidence>